<accession>A0A8J4GV21</accession>
<keyword evidence="2" id="KW-0812">Transmembrane</keyword>
<organism evidence="3 4">
    <name type="scientific">Volvox reticuliferus</name>
    <dbReference type="NCBI Taxonomy" id="1737510"/>
    <lineage>
        <taxon>Eukaryota</taxon>
        <taxon>Viridiplantae</taxon>
        <taxon>Chlorophyta</taxon>
        <taxon>core chlorophytes</taxon>
        <taxon>Chlorophyceae</taxon>
        <taxon>CS clade</taxon>
        <taxon>Chlamydomonadales</taxon>
        <taxon>Volvocaceae</taxon>
        <taxon>Volvox</taxon>
    </lineage>
</organism>
<evidence type="ECO:0000313" key="3">
    <source>
        <dbReference type="EMBL" id="GIM13761.1"/>
    </source>
</evidence>
<feature type="non-terminal residue" evidence="3">
    <location>
        <position position="1"/>
    </location>
</feature>
<dbReference type="AlphaFoldDB" id="A0A8J4GV21"/>
<comment type="caution">
    <text evidence="3">The sequence shown here is derived from an EMBL/GenBank/DDBJ whole genome shotgun (WGS) entry which is preliminary data.</text>
</comment>
<evidence type="ECO:0000256" key="1">
    <source>
        <dbReference type="SAM" id="MobiDB-lite"/>
    </source>
</evidence>
<gene>
    <name evidence="3" type="ORF">Vretimale_16828</name>
</gene>
<dbReference type="EMBL" id="BNCQ01000051">
    <property type="protein sequence ID" value="GIM13761.1"/>
    <property type="molecule type" value="Genomic_DNA"/>
</dbReference>
<keyword evidence="2" id="KW-1133">Transmembrane helix</keyword>
<feature type="region of interest" description="Disordered" evidence="1">
    <location>
        <begin position="70"/>
        <end position="95"/>
    </location>
</feature>
<dbReference type="Proteomes" id="UP000722791">
    <property type="component" value="Unassembled WGS sequence"/>
</dbReference>
<reference evidence="3" key="1">
    <citation type="journal article" date="2021" name="Proc. Natl. Acad. Sci. U.S.A.">
        <title>Three genomes in the algal genus Volvox reveal the fate of a haploid sex-determining region after a transition to homothallism.</title>
        <authorList>
            <person name="Yamamoto K."/>
            <person name="Hamaji T."/>
            <person name="Kawai-Toyooka H."/>
            <person name="Matsuzaki R."/>
            <person name="Takahashi F."/>
            <person name="Nishimura Y."/>
            <person name="Kawachi M."/>
            <person name="Noguchi H."/>
            <person name="Minakuchi Y."/>
            <person name="Umen J.G."/>
            <person name="Toyoda A."/>
            <person name="Nozaki H."/>
        </authorList>
    </citation>
    <scope>NUCLEOTIDE SEQUENCE</scope>
    <source>
        <strain evidence="3">NIES-3785</strain>
    </source>
</reference>
<proteinExistence type="predicted"/>
<evidence type="ECO:0000313" key="4">
    <source>
        <dbReference type="Proteomes" id="UP000722791"/>
    </source>
</evidence>
<keyword evidence="2" id="KW-0472">Membrane</keyword>
<name>A0A8J4GV21_9CHLO</name>
<evidence type="ECO:0000256" key="2">
    <source>
        <dbReference type="SAM" id="Phobius"/>
    </source>
</evidence>
<sequence>ANSLLVRISVCICIHYRAKLDNMLLSKVQYQSLPSTVSGNQTLTCSSTSCIKFSQRRWGFLIGHRGRAPWTASPPQAASYPPPPPPSSSRPAKDPAELRTDLIKGCKTILMELQGLDYPRTDVRGYFQFVVKPPAGVAKDFDLARARAVVEQLVSAQEDAVSDLEALKVAQLMLSEIWRWRRRGGGMDDETDRPNYVIALESLQKMEPEQIDRITSSLLDNLPITEAEKREMSSSVQQAAIAGINGAVWGSLAASLLFLLVFNFVRSS</sequence>
<protein>
    <submittedName>
        <fullName evidence="3">Uncharacterized protein</fullName>
    </submittedName>
</protein>
<feature type="transmembrane region" description="Helical" evidence="2">
    <location>
        <begin position="239"/>
        <end position="265"/>
    </location>
</feature>